<dbReference type="SUPFAM" id="SSF63825">
    <property type="entry name" value="YWTD domain"/>
    <property type="match status" value="1"/>
</dbReference>
<protein>
    <submittedName>
        <fullName evidence="15">cDNA FLJ53943, highly similar to Low-density lipoprotein receptor-related protein 2</fullName>
    </submittedName>
</protein>
<dbReference type="EMBL" id="AK302843">
    <property type="protein sequence ID" value="BAG64033.1"/>
    <property type="molecule type" value="mRNA"/>
</dbReference>
<name>B4DZC1_HUMAN</name>
<keyword evidence="9 12" id="KW-1015">Disulfide bond</keyword>
<dbReference type="SMART" id="SM00192">
    <property type="entry name" value="LDLa"/>
    <property type="match status" value="7"/>
</dbReference>
<feature type="transmembrane region" description="Helical" evidence="14">
    <location>
        <begin position="595"/>
        <end position="616"/>
    </location>
</feature>
<dbReference type="Gene3D" id="2.120.10.30">
    <property type="entry name" value="TolB, C-terminal domain"/>
    <property type="match status" value="1"/>
</dbReference>
<dbReference type="GO" id="GO:0006897">
    <property type="term" value="P:endocytosis"/>
    <property type="evidence" value="ECO:0007669"/>
    <property type="project" value="UniProtKB-KW"/>
</dbReference>
<keyword evidence="3" id="KW-0254">Endocytosis</keyword>
<dbReference type="FunFam" id="4.10.400.10:FF:000108">
    <property type="entry name" value="Low-density lipoprotein receptor-related protein 2"/>
    <property type="match status" value="1"/>
</dbReference>
<keyword evidence="8 14" id="KW-0472">Membrane</keyword>
<dbReference type="PROSITE" id="PS50068">
    <property type="entry name" value="LDLRA_2"/>
    <property type="match status" value="7"/>
</dbReference>
<dbReference type="InterPro" id="IPR023415">
    <property type="entry name" value="LDLR_class-A_CS"/>
</dbReference>
<dbReference type="InterPro" id="IPR051221">
    <property type="entry name" value="LDLR-related"/>
</dbReference>
<evidence type="ECO:0000256" key="1">
    <source>
        <dbReference type="ARBA" id="ARBA00004167"/>
    </source>
</evidence>
<dbReference type="FunFam" id="4.10.400.10:FF:000134">
    <property type="entry name" value="Low-density lipoprotein RecePtor related"/>
    <property type="match status" value="1"/>
</dbReference>
<dbReference type="FunFam" id="4.10.400.10:FF:000222">
    <property type="entry name" value="Low-density lipoprotein receptor-related protein 2"/>
    <property type="match status" value="1"/>
</dbReference>
<evidence type="ECO:0000313" key="15">
    <source>
        <dbReference type="EMBL" id="BAG64033.1"/>
    </source>
</evidence>
<dbReference type="PROSITE" id="PS51120">
    <property type="entry name" value="LDLRB"/>
    <property type="match status" value="2"/>
</dbReference>
<evidence type="ECO:0000256" key="9">
    <source>
        <dbReference type="ARBA" id="ARBA00023157"/>
    </source>
</evidence>
<feature type="disulfide bond" evidence="12">
    <location>
        <begin position="296"/>
        <end position="314"/>
    </location>
</feature>
<feature type="disulfide bond" evidence="12">
    <location>
        <begin position="337"/>
        <end position="355"/>
    </location>
</feature>
<keyword evidence="11" id="KW-0325">Glycoprotein</keyword>
<keyword evidence="2" id="KW-0245">EGF-like domain</keyword>
<dbReference type="InterPro" id="IPR000033">
    <property type="entry name" value="LDLR_classB_rpt"/>
</dbReference>
<feature type="repeat" description="LDL-receptor class B" evidence="13">
    <location>
        <begin position="28"/>
        <end position="71"/>
    </location>
</feature>
<dbReference type="SUPFAM" id="SSF57424">
    <property type="entry name" value="LDL receptor-like module"/>
    <property type="match status" value="7"/>
</dbReference>
<accession>B4DZC1</accession>
<evidence type="ECO:0000256" key="6">
    <source>
        <dbReference type="ARBA" id="ARBA00022737"/>
    </source>
</evidence>
<feature type="disulfide bond" evidence="12">
    <location>
        <begin position="454"/>
        <end position="466"/>
    </location>
</feature>
<dbReference type="Gene3D" id="4.10.400.10">
    <property type="entry name" value="Low-density Lipoprotein Receptor"/>
    <property type="match status" value="7"/>
</dbReference>
<keyword evidence="4 14" id="KW-0812">Transmembrane</keyword>
<evidence type="ECO:0000256" key="13">
    <source>
        <dbReference type="PROSITE-ProRule" id="PRU00461"/>
    </source>
</evidence>
<dbReference type="GO" id="GO:0016020">
    <property type="term" value="C:membrane"/>
    <property type="evidence" value="ECO:0007669"/>
    <property type="project" value="UniProtKB-SubCell"/>
</dbReference>
<dbReference type="InterPro" id="IPR036055">
    <property type="entry name" value="LDL_receptor-like_sf"/>
</dbReference>
<feature type="repeat" description="LDL-receptor class B" evidence="13">
    <location>
        <begin position="72"/>
        <end position="114"/>
    </location>
</feature>
<feature type="transmembrane region" description="Helical" evidence="14">
    <location>
        <begin position="552"/>
        <end position="574"/>
    </location>
</feature>
<keyword evidence="10 15" id="KW-0675">Receptor</keyword>
<keyword evidence="15" id="KW-0449">Lipoprotein</keyword>
<organism evidence="15">
    <name type="scientific">Homo sapiens</name>
    <name type="common">Human</name>
    <dbReference type="NCBI Taxonomy" id="9606"/>
    <lineage>
        <taxon>Eukaryota</taxon>
        <taxon>Metazoa</taxon>
        <taxon>Chordata</taxon>
        <taxon>Craniata</taxon>
        <taxon>Vertebrata</taxon>
        <taxon>Euteleostomi</taxon>
        <taxon>Mammalia</taxon>
        <taxon>Eutheria</taxon>
        <taxon>Euarchontoglires</taxon>
        <taxon>Primates</taxon>
        <taxon>Haplorrhini</taxon>
        <taxon>Catarrhini</taxon>
        <taxon>Hominidae</taxon>
        <taxon>Homo</taxon>
    </lineage>
</organism>
<dbReference type="FunFam" id="4.10.400.10:FF:000013">
    <property type="entry name" value="Prolow-density lipoprotein receptor-related protein 1"/>
    <property type="match status" value="1"/>
</dbReference>
<evidence type="ECO:0000256" key="12">
    <source>
        <dbReference type="PROSITE-ProRule" id="PRU00124"/>
    </source>
</evidence>
<keyword evidence="5" id="KW-0732">Signal</keyword>
<comment type="subcellular location">
    <subcellularLocation>
        <location evidence="1">Membrane</location>
        <topology evidence="1">Single-pass membrane protein</topology>
    </subcellularLocation>
</comment>
<feature type="disulfide bond" evidence="12">
    <location>
        <begin position="473"/>
        <end position="488"/>
    </location>
</feature>
<feature type="disulfide bond" evidence="12">
    <location>
        <begin position="422"/>
        <end position="440"/>
    </location>
</feature>
<evidence type="ECO:0000256" key="14">
    <source>
        <dbReference type="SAM" id="Phobius"/>
    </source>
</evidence>
<keyword evidence="7 14" id="KW-1133">Transmembrane helix</keyword>
<feature type="disulfide bond" evidence="12">
    <location>
        <begin position="248"/>
        <end position="260"/>
    </location>
</feature>
<evidence type="ECO:0000256" key="10">
    <source>
        <dbReference type="ARBA" id="ARBA00023170"/>
    </source>
</evidence>
<evidence type="ECO:0000256" key="7">
    <source>
        <dbReference type="ARBA" id="ARBA00022989"/>
    </source>
</evidence>
<proteinExistence type="evidence at transcript level"/>
<dbReference type="Pfam" id="PF00057">
    <property type="entry name" value="Ldl_recept_a"/>
    <property type="match status" value="7"/>
</dbReference>
<feature type="disulfide bond" evidence="12">
    <location>
        <begin position="330"/>
        <end position="342"/>
    </location>
</feature>
<dbReference type="PROSITE" id="PS01209">
    <property type="entry name" value="LDLRA_1"/>
    <property type="match status" value="4"/>
</dbReference>
<sequence length="646" mass="73577">MLAQHCVDANNTFCFDNPRGLALHPQYGYLYWADWGHRAYIGRVGMDGTNKSVIISTKLEWPNGITIDYTNDLLYWADAHLGYIEYSDLEGHHRHTVYDGALPHPFAITIFEDTIYWTDWNTRTVEKGNKYDGSNRQTLVNTTHRPFDIHVYHPYRQPIVSNPCGTNNGGCSHLCLIKPGGKGFTCECPDDFRTLQLSGSTYCMPMCSSTQFLCANNEKCIPIWWKCDGQKDCSDGSDELALCPQRFCRLGQFQCSDGNCTSPQTLCNAHQNCPDGSDEDRLLCENHHCDSNEWQCANKRCIPESWQCDTFNDCEDNSDEDSSHCASRTCRPGQFRCANGRCIPQAWKCDVDNDCGDHSDEPIEECMSSAHLCDNFTEFSCKTNYRCIPKWAVCNGVDDCRDNSDEQGCEERTCHPVGDFRCKNHHCIPLRWQCDGQNDCGDNSDEENCAPRECTESEFRCVNQQCIPSRWICDHYNDCGDNSDERDCEMRLMKLIVPHAFLMVHTARLLCSNAKTMFVSRHIGNVMAMMTVAMVQMKNFTCAWMFPVIHQTVSGVTTIAAFIVMRCAMVWMTVEMELMRQRSTVENRPLNLVQNMNISVAMGIAFHMTMCVMMPMTVVTGPMNWVAIKEKKEHVLKIYASKIVPN</sequence>
<evidence type="ECO:0000256" key="5">
    <source>
        <dbReference type="ARBA" id="ARBA00022729"/>
    </source>
</evidence>
<dbReference type="PeptideAtlas" id="B4DZC1"/>
<evidence type="ECO:0000256" key="4">
    <source>
        <dbReference type="ARBA" id="ARBA00022692"/>
    </source>
</evidence>
<feature type="disulfide bond" evidence="12">
    <location>
        <begin position="394"/>
        <end position="409"/>
    </location>
</feature>
<dbReference type="PANTHER" id="PTHR22722">
    <property type="entry name" value="LOW-DENSITY LIPOPROTEIN RECEPTOR-RELATED PROTEIN 2-RELATED"/>
    <property type="match status" value="1"/>
</dbReference>
<feature type="disulfide bond" evidence="12">
    <location>
        <begin position="434"/>
        <end position="449"/>
    </location>
</feature>
<feature type="disulfide bond" evidence="12">
    <location>
        <begin position="255"/>
        <end position="273"/>
    </location>
</feature>
<evidence type="ECO:0000256" key="8">
    <source>
        <dbReference type="ARBA" id="ARBA00023136"/>
    </source>
</evidence>
<dbReference type="Pfam" id="PF00058">
    <property type="entry name" value="Ldl_recept_b"/>
    <property type="match status" value="2"/>
</dbReference>
<dbReference type="InterPro" id="IPR002172">
    <property type="entry name" value="LDrepeatLR_classA_rpt"/>
</dbReference>
<dbReference type="PANTHER" id="PTHR22722:SF11">
    <property type="entry name" value="LOW-DENSITY LIPOPROTEIN RECEPTOR-RELATED PROTEIN 2"/>
    <property type="match status" value="1"/>
</dbReference>
<dbReference type="FunFam" id="4.10.400.10:FF:000011">
    <property type="entry name" value="Low-density lipoprotein receptor-related protein 1"/>
    <property type="match status" value="1"/>
</dbReference>
<dbReference type="FunFam" id="2.120.10.30:FF:000241">
    <property type="entry name" value="Low-density lipoprotein receptor-related protein 6"/>
    <property type="match status" value="1"/>
</dbReference>
<dbReference type="FunFam" id="4.10.400.10:FF:000078">
    <property type="entry name" value="low-density lipoprotein receptor-related protein 2"/>
    <property type="match status" value="1"/>
</dbReference>
<dbReference type="PRINTS" id="PR00261">
    <property type="entry name" value="LDLRECEPTOR"/>
</dbReference>
<dbReference type="FunFam" id="4.10.400.10:FF:000130">
    <property type="entry name" value="Low-density lipoprotein receptor-related protein 2"/>
    <property type="match status" value="1"/>
</dbReference>
<feature type="disulfide bond" evidence="12">
    <location>
        <begin position="289"/>
        <end position="301"/>
    </location>
</feature>
<reference evidence="15" key="1">
    <citation type="submission" date="2007-10" db="EMBL/GenBank/DDBJ databases">
        <title>NEDO human cDNA sequencing project focused on splicing variants.</title>
        <authorList>
            <person name="Wakamatsu A."/>
            <person name="Yamamoto J."/>
            <person name="Kimura K."/>
            <person name="Ishii S."/>
            <person name="Watanabe K."/>
            <person name="Sugiyama A."/>
            <person name="Murakawa K."/>
            <person name="Kaida T."/>
            <person name="Tsuchiya K."/>
            <person name="Fukuzumi Y."/>
            <person name="Kumagai A."/>
            <person name="Oishi Y."/>
            <person name="Yamamoto S."/>
            <person name="Ono Y."/>
            <person name="Komori Y."/>
            <person name="Yamazaki M."/>
            <person name="Kisu Y."/>
            <person name="Nishikawa T."/>
            <person name="Sugano S."/>
            <person name="Nomura N."/>
            <person name="Isogai T."/>
        </authorList>
    </citation>
    <scope>NUCLEOTIDE SEQUENCE</scope>
    <source>
        <tissue evidence="15">Testis</tissue>
    </source>
</reference>
<feature type="disulfide bond" evidence="12">
    <location>
        <begin position="461"/>
        <end position="479"/>
    </location>
</feature>
<comment type="caution">
    <text evidence="12">Lacks conserved residue(s) required for the propagation of feature annotation.</text>
</comment>
<dbReference type="SMART" id="SM00135">
    <property type="entry name" value="LY"/>
    <property type="match status" value="3"/>
</dbReference>
<dbReference type="AlphaFoldDB" id="B4DZC1"/>
<dbReference type="CDD" id="cd00112">
    <property type="entry name" value="LDLa"/>
    <property type="match status" value="7"/>
</dbReference>
<evidence type="ECO:0000256" key="11">
    <source>
        <dbReference type="ARBA" id="ARBA00023180"/>
    </source>
</evidence>
<dbReference type="InterPro" id="IPR011042">
    <property type="entry name" value="6-blade_b-propeller_TolB-like"/>
</dbReference>
<evidence type="ECO:0000256" key="2">
    <source>
        <dbReference type="ARBA" id="ARBA00022536"/>
    </source>
</evidence>
<evidence type="ECO:0000256" key="3">
    <source>
        <dbReference type="ARBA" id="ARBA00022583"/>
    </source>
</evidence>
<keyword evidence="6" id="KW-0677">Repeat</keyword>